<protein>
    <submittedName>
        <fullName evidence="2">GNAT family N-acetyltransferase</fullName>
    </submittedName>
</protein>
<evidence type="ECO:0000313" key="3">
    <source>
        <dbReference type="Proteomes" id="UP000443843"/>
    </source>
</evidence>
<dbReference type="Pfam" id="PF00583">
    <property type="entry name" value="Acetyltransf_1"/>
    <property type="match status" value="1"/>
</dbReference>
<keyword evidence="2" id="KW-0808">Transferase</keyword>
<dbReference type="CDD" id="cd04301">
    <property type="entry name" value="NAT_SF"/>
    <property type="match status" value="1"/>
</dbReference>
<name>A0A844WCG7_9RHOB</name>
<dbReference type="Gene3D" id="3.40.630.30">
    <property type="match status" value="1"/>
</dbReference>
<sequence>MVAAFHGEMEIDQTDEIRARALSVLLDGSEHGVVYLIGPVRSPIGYVVICFGWSLEFGGLDGFVDEIWIRPGVRGRGIGGEVLSILPKALAQAGLTALHLEVKRDDPRTVAFYRKQKFAPREQYMLMTRRF</sequence>
<dbReference type="Proteomes" id="UP000443843">
    <property type="component" value="Unassembled WGS sequence"/>
</dbReference>
<dbReference type="SUPFAM" id="SSF55729">
    <property type="entry name" value="Acyl-CoA N-acyltransferases (Nat)"/>
    <property type="match status" value="1"/>
</dbReference>
<comment type="caution">
    <text evidence="2">The sequence shown here is derived from an EMBL/GenBank/DDBJ whole genome shotgun (WGS) entry which is preliminary data.</text>
</comment>
<reference evidence="2 3" key="1">
    <citation type="submission" date="2019-11" db="EMBL/GenBank/DDBJ databases">
        <title>Pseudooceanicola pacifica sp. nov., isolated from deep-sea sediment of the Pacific Ocean.</title>
        <authorList>
            <person name="Lyu L."/>
        </authorList>
    </citation>
    <scope>NUCLEOTIDE SEQUENCE [LARGE SCALE GENOMIC DNA]</scope>
    <source>
        <strain evidence="2 3">216_PA32_1</strain>
    </source>
</reference>
<proteinExistence type="predicted"/>
<evidence type="ECO:0000259" key="1">
    <source>
        <dbReference type="PROSITE" id="PS51186"/>
    </source>
</evidence>
<dbReference type="AlphaFoldDB" id="A0A844WCG7"/>
<keyword evidence="3" id="KW-1185">Reference proteome</keyword>
<evidence type="ECO:0000313" key="2">
    <source>
        <dbReference type="EMBL" id="MWB77230.1"/>
    </source>
</evidence>
<gene>
    <name evidence="2" type="ORF">GLS40_04265</name>
</gene>
<dbReference type="GO" id="GO:0016747">
    <property type="term" value="F:acyltransferase activity, transferring groups other than amino-acyl groups"/>
    <property type="evidence" value="ECO:0007669"/>
    <property type="project" value="InterPro"/>
</dbReference>
<dbReference type="EMBL" id="WNXQ01000002">
    <property type="protein sequence ID" value="MWB77230.1"/>
    <property type="molecule type" value="Genomic_DNA"/>
</dbReference>
<organism evidence="2 3">
    <name type="scientific">Pseudooceanicola pacificus</name>
    <dbReference type="NCBI Taxonomy" id="2676438"/>
    <lineage>
        <taxon>Bacteria</taxon>
        <taxon>Pseudomonadati</taxon>
        <taxon>Pseudomonadota</taxon>
        <taxon>Alphaproteobacteria</taxon>
        <taxon>Rhodobacterales</taxon>
        <taxon>Paracoccaceae</taxon>
        <taxon>Pseudooceanicola</taxon>
    </lineage>
</organism>
<dbReference type="InterPro" id="IPR000182">
    <property type="entry name" value="GNAT_dom"/>
</dbReference>
<dbReference type="PROSITE" id="PS51186">
    <property type="entry name" value="GNAT"/>
    <property type="match status" value="1"/>
</dbReference>
<feature type="domain" description="N-acetyltransferase" evidence="1">
    <location>
        <begin position="1"/>
        <end position="131"/>
    </location>
</feature>
<accession>A0A844WCG7</accession>
<dbReference type="InterPro" id="IPR016181">
    <property type="entry name" value="Acyl_CoA_acyltransferase"/>
</dbReference>